<feature type="domain" description="N-acetyltransferase" evidence="4">
    <location>
        <begin position="21"/>
        <end position="183"/>
    </location>
</feature>
<keyword evidence="1 5" id="KW-0808">Transferase</keyword>
<proteinExistence type="inferred from homology"/>
<dbReference type="SUPFAM" id="SSF55729">
    <property type="entry name" value="Acyl-CoA N-acyltransferases (Nat)"/>
    <property type="match status" value="1"/>
</dbReference>
<evidence type="ECO:0000256" key="2">
    <source>
        <dbReference type="ARBA" id="ARBA00023315"/>
    </source>
</evidence>
<dbReference type="Gene3D" id="3.40.630.30">
    <property type="match status" value="1"/>
</dbReference>
<dbReference type="GO" id="GO:0016746">
    <property type="term" value="F:acyltransferase activity"/>
    <property type="evidence" value="ECO:0007669"/>
    <property type="project" value="UniProtKB-KW"/>
</dbReference>
<accession>A0ABW1QTT3</accession>
<reference evidence="6" key="1">
    <citation type="journal article" date="2019" name="Int. J. Syst. Evol. Microbiol.">
        <title>The Global Catalogue of Microorganisms (GCM) 10K type strain sequencing project: providing services to taxonomists for standard genome sequencing and annotation.</title>
        <authorList>
            <consortium name="The Broad Institute Genomics Platform"/>
            <consortium name="The Broad Institute Genome Sequencing Center for Infectious Disease"/>
            <person name="Wu L."/>
            <person name="Ma J."/>
        </authorList>
    </citation>
    <scope>NUCLEOTIDE SEQUENCE [LARGE SCALE GENOMIC DNA]</scope>
    <source>
        <strain evidence="6">CGMCC 4.7198</strain>
    </source>
</reference>
<comment type="similarity">
    <text evidence="3">Belongs to the acetyltransferase family. RimJ subfamily.</text>
</comment>
<dbReference type="Pfam" id="PF13302">
    <property type="entry name" value="Acetyltransf_3"/>
    <property type="match status" value="1"/>
</dbReference>
<keyword evidence="6" id="KW-1185">Reference proteome</keyword>
<dbReference type="InterPro" id="IPR051531">
    <property type="entry name" value="N-acetyltransferase"/>
</dbReference>
<evidence type="ECO:0000256" key="3">
    <source>
        <dbReference type="ARBA" id="ARBA00038502"/>
    </source>
</evidence>
<name>A0ABW1QTT3_9ACTN</name>
<organism evidence="5 6">
    <name type="scientific">Mumia xiangluensis</name>
    <dbReference type="NCBI Taxonomy" id="1678900"/>
    <lineage>
        <taxon>Bacteria</taxon>
        <taxon>Bacillati</taxon>
        <taxon>Actinomycetota</taxon>
        <taxon>Actinomycetes</taxon>
        <taxon>Propionibacteriales</taxon>
        <taxon>Nocardioidaceae</taxon>
        <taxon>Mumia</taxon>
    </lineage>
</organism>
<dbReference type="EMBL" id="JBHSQL010000024">
    <property type="protein sequence ID" value="MFC6151743.1"/>
    <property type="molecule type" value="Genomic_DNA"/>
</dbReference>
<evidence type="ECO:0000259" key="4">
    <source>
        <dbReference type="PROSITE" id="PS51186"/>
    </source>
</evidence>
<dbReference type="RefSeq" id="WP_205602709.1">
    <property type="nucleotide sequence ID" value="NZ_JBHSQL010000024.1"/>
</dbReference>
<dbReference type="Proteomes" id="UP001596097">
    <property type="component" value="Unassembled WGS sequence"/>
</dbReference>
<evidence type="ECO:0000313" key="5">
    <source>
        <dbReference type="EMBL" id="MFC6151743.1"/>
    </source>
</evidence>
<keyword evidence="2 5" id="KW-0012">Acyltransferase</keyword>
<dbReference type="PROSITE" id="PS51186">
    <property type="entry name" value="GNAT"/>
    <property type="match status" value="1"/>
</dbReference>
<dbReference type="EC" id="2.3.-.-" evidence="5"/>
<evidence type="ECO:0000313" key="6">
    <source>
        <dbReference type="Proteomes" id="UP001596097"/>
    </source>
</evidence>
<gene>
    <name evidence="5" type="ORF">ACFPYK_20230</name>
</gene>
<dbReference type="PANTHER" id="PTHR43792">
    <property type="entry name" value="GNAT FAMILY, PUTATIVE (AFU_ORTHOLOGUE AFUA_3G00765)-RELATED-RELATED"/>
    <property type="match status" value="1"/>
</dbReference>
<comment type="caution">
    <text evidence="5">The sequence shown here is derived from an EMBL/GenBank/DDBJ whole genome shotgun (WGS) entry which is preliminary data.</text>
</comment>
<dbReference type="InterPro" id="IPR016181">
    <property type="entry name" value="Acyl_CoA_acyltransferase"/>
</dbReference>
<dbReference type="InterPro" id="IPR000182">
    <property type="entry name" value="GNAT_dom"/>
</dbReference>
<protein>
    <submittedName>
        <fullName evidence="5">GNAT family N-acetyltransferase</fullName>
        <ecNumber evidence="5">2.3.-.-</ecNumber>
    </submittedName>
</protein>
<dbReference type="PANTHER" id="PTHR43792:SF8">
    <property type="entry name" value="[RIBOSOMAL PROTEIN US5]-ALANINE N-ACETYLTRANSFERASE"/>
    <property type="match status" value="1"/>
</dbReference>
<sequence length="187" mass="20279">MTDALPDLSVPLGGGYLLRRAQVSDAEALAAACVRNRAHLAPWEPARDDDYYTVDEQKRRLVLRDASDSLGTSITTLIVDGAEVVGSVNVNDIVLGAFHNGHLGYWIDGRHTGHGLMTRAVDAVCTHAAELGLHRLQAATLLHNAPSQAVLRRAGFTAIGVAEAYLRIDGRWQDHVLFQRILEPVAT</sequence>
<evidence type="ECO:0000256" key="1">
    <source>
        <dbReference type="ARBA" id="ARBA00022679"/>
    </source>
</evidence>